<evidence type="ECO:0000313" key="2">
    <source>
        <dbReference type="EMBL" id="CAH6786680.1"/>
    </source>
</evidence>
<gene>
    <name evidence="2" type="primary">Abca3</name>
    <name evidence="2" type="ORF">PHOROB_LOCUS4702</name>
</gene>
<dbReference type="Proteomes" id="UP001152836">
    <property type="component" value="Unassembled WGS sequence"/>
</dbReference>
<protein>
    <submittedName>
        <fullName evidence="2">Abca3 protein</fullName>
    </submittedName>
</protein>
<comment type="caution">
    <text evidence="2">The sequence shown here is derived from an EMBL/GenBank/DDBJ whole genome shotgun (WGS) entry which is preliminary data.</text>
</comment>
<accession>A0AAU9Z405</accession>
<evidence type="ECO:0000313" key="3">
    <source>
        <dbReference type="Proteomes" id="UP001152836"/>
    </source>
</evidence>
<name>A0AAU9Z405_PHORO</name>
<evidence type="ECO:0000256" key="1">
    <source>
        <dbReference type="SAM" id="Phobius"/>
    </source>
</evidence>
<feature type="transmembrane region" description="Helical" evidence="1">
    <location>
        <begin position="21"/>
        <end position="42"/>
    </location>
</feature>
<keyword evidence="1" id="KW-0812">Transmembrane</keyword>
<dbReference type="EMBL" id="CALSGD010001391">
    <property type="protein sequence ID" value="CAH6786680.1"/>
    <property type="molecule type" value="Genomic_DNA"/>
</dbReference>
<reference evidence="2" key="1">
    <citation type="submission" date="2022-06" db="EMBL/GenBank/DDBJ databases">
        <authorList>
            <person name="Andreotti S."/>
            <person name="Wyler E."/>
        </authorList>
    </citation>
    <scope>NUCLEOTIDE SEQUENCE</scope>
</reference>
<proteinExistence type="predicted"/>
<sequence>MAVLRQLALLLWKNYTLKKRKVLVTVLELFLPLLFSGILIWLRLKIQSENVPNATVYPSQPIQQLPLFFSFPPPGDSWELAFIPSHSDAARTITETVRRELVISMRVHGFSSEKDFEDYIRYDNRSSNVLAAVVFEHTFNHSKDPLPLAVRV</sequence>
<keyword evidence="3" id="KW-1185">Reference proteome</keyword>
<keyword evidence="1" id="KW-1133">Transmembrane helix</keyword>
<keyword evidence="1" id="KW-0472">Membrane</keyword>
<organism evidence="2 3">
    <name type="scientific">Phodopus roborovskii</name>
    <name type="common">Roborovski's desert hamster</name>
    <name type="synonym">Cricetulus roborovskii</name>
    <dbReference type="NCBI Taxonomy" id="109678"/>
    <lineage>
        <taxon>Eukaryota</taxon>
        <taxon>Metazoa</taxon>
        <taxon>Chordata</taxon>
        <taxon>Craniata</taxon>
        <taxon>Vertebrata</taxon>
        <taxon>Euteleostomi</taxon>
        <taxon>Mammalia</taxon>
        <taxon>Eutheria</taxon>
        <taxon>Euarchontoglires</taxon>
        <taxon>Glires</taxon>
        <taxon>Rodentia</taxon>
        <taxon>Myomorpha</taxon>
        <taxon>Muroidea</taxon>
        <taxon>Cricetidae</taxon>
        <taxon>Cricetinae</taxon>
        <taxon>Phodopus</taxon>
    </lineage>
</organism>
<dbReference type="AlphaFoldDB" id="A0AAU9Z405"/>